<proteinExistence type="predicted"/>
<feature type="compositionally biased region" description="Low complexity" evidence="1">
    <location>
        <begin position="165"/>
        <end position="183"/>
    </location>
</feature>
<dbReference type="AlphaFoldDB" id="A0A8H3L311"/>
<evidence type="ECO:0000256" key="1">
    <source>
        <dbReference type="SAM" id="MobiDB-lite"/>
    </source>
</evidence>
<comment type="caution">
    <text evidence="3">The sequence shown here is derived from an EMBL/GenBank/DDBJ whole genome shotgun (WGS) entry which is preliminary data.</text>
</comment>
<feature type="transmembrane region" description="Helical" evidence="2">
    <location>
        <begin position="215"/>
        <end position="235"/>
    </location>
</feature>
<keyword evidence="2" id="KW-0472">Membrane</keyword>
<keyword evidence="2" id="KW-0812">Transmembrane</keyword>
<accession>A0A8H3L311</accession>
<organism evidence="3 4">
    <name type="scientific">Rhizophagus clarus</name>
    <dbReference type="NCBI Taxonomy" id="94130"/>
    <lineage>
        <taxon>Eukaryota</taxon>
        <taxon>Fungi</taxon>
        <taxon>Fungi incertae sedis</taxon>
        <taxon>Mucoromycota</taxon>
        <taxon>Glomeromycotina</taxon>
        <taxon>Glomeromycetes</taxon>
        <taxon>Glomerales</taxon>
        <taxon>Glomeraceae</taxon>
        <taxon>Rhizophagus</taxon>
    </lineage>
</organism>
<dbReference type="EMBL" id="BLAL01000053">
    <property type="protein sequence ID" value="GES80888.1"/>
    <property type="molecule type" value="Genomic_DNA"/>
</dbReference>
<feature type="region of interest" description="Disordered" evidence="1">
    <location>
        <begin position="139"/>
        <end position="196"/>
    </location>
</feature>
<protein>
    <submittedName>
        <fullName evidence="3">Uncharacterized protein</fullName>
    </submittedName>
</protein>
<gene>
    <name evidence="3" type="ORF">RCL2_000814900</name>
</gene>
<reference evidence="3" key="1">
    <citation type="submission" date="2019-10" db="EMBL/GenBank/DDBJ databases">
        <title>Conservation and host-specific expression of non-tandemly repeated heterogenous ribosome RNA gene in arbuscular mycorrhizal fungi.</title>
        <authorList>
            <person name="Maeda T."/>
            <person name="Kobayashi Y."/>
            <person name="Nakagawa T."/>
            <person name="Ezawa T."/>
            <person name="Yamaguchi K."/>
            <person name="Bino T."/>
            <person name="Nishimoto Y."/>
            <person name="Shigenobu S."/>
            <person name="Kawaguchi M."/>
        </authorList>
    </citation>
    <scope>NUCLEOTIDE SEQUENCE</scope>
    <source>
        <strain evidence="3">HR1</strain>
    </source>
</reference>
<dbReference type="Proteomes" id="UP000615446">
    <property type="component" value="Unassembled WGS sequence"/>
</dbReference>
<evidence type="ECO:0000313" key="3">
    <source>
        <dbReference type="EMBL" id="GES80888.1"/>
    </source>
</evidence>
<evidence type="ECO:0000313" key="4">
    <source>
        <dbReference type="Proteomes" id="UP000615446"/>
    </source>
</evidence>
<name>A0A8H3L311_9GLOM</name>
<evidence type="ECO:0000256" key="2">
    <source>
        <dbReference type="SAM" id="Phobius"/>
    </source>
</evidence>
<feature type="compositionally biased region" description="Basic residues" evidence="1">
    <location>
        <begin position="184"/>
        <end position="194"/>
    </location>
</feature>
<sequence>MLYDVPAEWSPETLLTHLTTWGYVTSMSIKVQHKYCTIRLKIAFISFFKRSMEQRYNWSTFTAKVEGLPVSVTMDPLLTQDYDKRDSFFKDQGLKAYKFLKQGTNRMTLLGYFENYEDLKMALESSFVYKRTEFKWYRTSGHPSKKNSEKNLARSSQKRFKKDSGVQGSPKSSSKPGSSCSVKRNPHPRTRSRRQLTPADILKLRGSYKLGYTRFFLAAWFLFSFCGSILKYFFFCRLTPDGLDESRINGAIGKHWSN</sequence>
<keyword evidence="2" id="KW-1133">Transmembrane helix</keyword>